<keyword evidence="1" id="KW-0812">Transmembrane</keyword>
<accession>A0A7W7LTU9</accession>
<dbReference type="Gene3D" id="2.130.10.10">
    <property type="entry name" value="YVTN repeat-like/Quinoprotein amine dehydrogenase"/>
    <property type="match status" value="1"/>
</dbReference>
<keyword evidence="2" id="KW-0645">Protease</keyword>
<name>A0A7W7LTU9_9ACTN</name>
<keyword evidence="2" id="KW-0378">Hydrolase</keyword>
<evidence type="ECO:0000313" key="3">
    <source>
        <dbReference type="Proteomes" id="UP000579523"/>
    </source>
</evidence>
<proteinExistence type="predicted"/>
<dbReference type="RefSeq" id="WP_184816993.1">
    <property type="nucleotide sequence ID" value="NZ_BMTK01000017.1"/>
</dbReference>
<comment type="caution">
    <text evidence="2">The sequence shown here is derived from an EMBL/GenBank/DDBJ whole genome shotgun (WGS) entry which is preliminary data.</text>
</comment>
<keyword evidence="2" id="KW-0031">Aminopeptidase</keyword>
<dbReference type="SUPFAM" id="SSF50969">
    <property type="entry name" value="YVTN repeat-like/Quinoprotein amine dehydrogenase"/>
    <property type="match status" value="1"/>
</dbReference>
<feature type="transmembrane region" description="Helical" evidence="1">
    <location>
        <begin position="41"/>
        <end position="61"/>
    </location>
</feature>
<keyword evidence="1" id="KW-0472">Membrane</keyword>
<keyword evidence="1" id="KW-1133">Transmembrane helix</keyword>
<evidence type="ECO:0000256" key="1">
    <source>
        <dbReference type="SAM" id="Phobius"/>
    </source>
</evidence>
<dbReference type="InterPro" id="IPR011044">
    <property type="entry name" value="Quino_amine_DH_bsu"/>
</dbReference>
<reference evidence="2 3" key="1">
    <citation type="submission" date="2020-08" db="EMBL/GenBank/DDBJ databases">
        <title>Genomic Encyclopedia of Type Strains, Phase III (KMG-III): the genomes of soil and plant-associated and newly described type strains.</title>
        <authorList>
            <person name="Whitman W."/>
        </authorList>
    </citation>
    <scope>NUCLEOTIDE SEQUENCE [LARGE SCALE GENOMIC DNA]</scope>
    <source>
        <strain evidence="2 3">CECT 3273</strain>
    </source>
</reference>
<dbReference type="AlphaFoldDB" id="A0A7W7LTU9"/>
<dbReference type="InterPro" id="IPR015943">
    <property type="entry name" value="WD40/YVTN_repeat-like_dom_sf"/>
</dbReference>
<protein>
    <submittedName>
        <fullName evidence="2">Dipeptidyl aminopeptidase/acylaminoacyl peptidase</fullName>
    </submittedName>
</protein>
<dbReference type="Proteomes" id="UP000579523">
    <property type="component" value="Unassembled WGS sequence"/>
</dbReference>
<dbReference type="EMBL" id="JACHJI010000001">
    <property type="protein sequence ID" value="MBB4896114.1"/>
    <property type="molecule type" value="Genomic_DNA"/>
</dbReference>
<evidence type="ECO:0000313" key="2">
    <source>
        <dbReference type="EMBL" id="MBB4896114.1"/>
    </source>
</evidence>
<organism evidence="2 3">
    <name type="scientific">Streptomyces griseomycini</name>
    <dbReference type="NCBI Taxonomy" id="66895"/>
    <lineage>
        <taxon>Bacteria</taxon>
        <taxon>Bacillati</taxon>
        <taxon>Actinomycetota</taxon>
        <taxon>Actinomycetes</taxon>
        <taxon>Kitasatosporales</taxon>
        <taxon>Streptomycetaceae</taxon>
        <taxon>Streptomyces</taxon>
    </lineage>
</organism>
<gene>
    <name evidence="2" type="ORF">FHS37_000130</name>
</gene>
<dbReference type="GO" id="GO:0004177">
    <property type="term" value="F:aminopeptidase activity"/>
    <property type="evidence" value="ECO:0007669"/>
    <property type="project" value="UniProtKB-KW"/>
</dbReference>
<keyword evidence="3" id="KW-1185">Reference proteome</keyword>
<sequence>MNVDELVRDALREQAAELAAPGPGFADRVLAVRRRRRTRRLVSVAAATTAVVAVAVGVPLLDTGKEEVRPAAVLDGNGVLAHPDQSPPRDLIAAGRSVLAAYYTAEPAVRSDDRAALTRTYWLLDPETGRYEKDDRWSFVAVAPGARTAAVLERELPARRIGILDLATGRVDRWIPVDRGVGGLAFSRDGGRLVATTYGEHPDLMVRMKAGQKEGFPADEVWVPQFSGKSSRSGFYVLDVADGKGAWSPVAKRRDVNGRQDFAFSRDGRLLYAQVIGGSDGMQQFYDLAGNEVAAPADERHLRSDVGARLSPDGSLAALGLTAEAKDKSWSEIRDPRTGKEVARVRGAELLAWVDDRRLIAWERAPGPGEYRPRLVLVTIGSEKVVPLSGVREPDDYLETVEWQPVFVERRA</sequence>